<gene>
    <name evidence="1" type="ORF">LOD99_3622</name>
</gene>
<keyword evidence="2" id="KW-1185">Reference proteome</keyword>
<proteinExistence type="predicted"/>
<dbReference type="EMBL" id="JAKMXF010000277">
    <property type="protein sequence ID" value="KAI6653403.1"/>
    <property type="molecule type" value="Genomic_DNA"/>
</dbReference>
<dbReference type="AlphaFoldDB" id="A0AAV7JWN7"/>
<dbReference type="Proteomes" id="UP001165289">
    <property type="component" value="Unassembled WGS sequence"/>
</dbReference>
<evidence type="ECO:0000313" key="1">
    <source>
        <dbReference type="EMBL" id="KAI6653403.1"/>
    </source>
</evidence>
<name>A0AAV7JWN7_9METZ</name>
<sequence>MGCKESKVANKPQSQQTREIAHTVTQENNVLENNQDNEVEPKSKPIKVSNECNGNIEEVKSLDFPDSEKSYVRQALAKFLPDYNVDTIPVFGKEGSIVVMRVLRDRNVILTPDPTAKYLVYGTTETRYTLHLARKNDDPPFFDQDPEAGKEVKCDTKLIQEALKNKDPVLAIGEVLKTIMSDRNGENNGLEGPDFLWVLEGNGENFGISTTDKSMFWEDINDDRIDNVPKPPVKVTENQAKMLHLRFRDT</sequence>
<reference evidence="1 2" key="1">
    <citation type="journal article" date="2023" name="BMC Biol.">
        <title>The compact genome of the sponge Oopsacas minuta (Hexactinellida) is lacking key metazoan core genes.</title>
        <authorList>
            <person name="Santini S."/>
            <person name="Schenkelaars Q."/>
            <person name="Jourda C."/>
            <person name="Duchesne M."/>
            <person name="Belahbib H."/>
            <person name="Rocher C."/>
            <person name="Selva M."/>
            <person name="Riesgo A."/>
            <person name="Vervoort M."/>
            <person name="Leys S.P."/>
            <person name="Kodjabachian L."/>
            <person name="Le Bivic A."/>
            <person name="Borchiellini C."/>
            <person name="Claverie J.M."/>
            <person name="Renard E."/>
        </authorList>
    </citation>
    <scope>NUCLEOTIDE SEQUENCE [LARGE SCALE GENOMIC DNA]</scope>
    <source>
        <strain evidence="1">SPO-2</strain>
    </source>
</reference>
<evidence type="ECO:0000313" key="2">
    <source>
        <dbReference type="Proteomes" id="UP001165289"/>
    </source>
</evidence>
<organism evidence="1 2">
    <name type="scientific">Oopsacas minuta</name>
    <dbReference type="NCBI Taxonomy" id="111878"/>
    <lineage>
        <taxon>Eukaryota</taxon>
        <taxon>Metazoa</taxon>
        <taxon>Porifera</taxon>
        <taxon>Hexactinellida</taxon>
        <taxon>Hexasterophora</taxon>
        <taxon>Lyssacinosida</taxon>
        <taxon>Leucopsacidae</taxon>
        <taxon>Oopsacas</taxon>
    </lineage>
</organism>
<comment type="caution">
    <text evidence="1">The sequence shown here is derived from an EMBL/GenBank/DDBJ whole genome shotgun (WGS) entry which is preliminary data.</text>
</comment>
<accession>A0AAV7JWN7</accession>
<protein>
    <submittedName>
        <fullName evidence="1">Uncharacterized protein</fullName>
    </submittedName>
</protein>